<dbReference type="PANTHER" id="PTHR30535:SF34">
    <property type="entry name" value="MOLYBDATE-BINDING PROTEIN MOLA"/>
    <property type="match status" value="1"/>
</dbReference>
<dbReference type="Proteomes" id="UP000661012">
    <property type="component" value="Unassembled WGS sequence"/>
</dbReference>
<dbReference type="PROSITE" id="PS50983">
    <property type="entry name" value="FE_B12_PBP"/>
    <property type="match status" value="1"/>
</dbReference>
<dbReference type="InterPro" id="IPR050902">
    <property type="entry name" value="ABC_Transporter_SBP"/>
</dbReference>
<dbReference type="SUPFAM" id="SSF53807">
    <property type="entry name" value="Helical backbone' metal receptor"/>
    <property type="match status" value="1"/>
</dbReference>
<dbReference type="Proteomes" id="UP000306393">
    <property type="component" value="Unassembled WGS sequence"/>
</dbReference>
<dbReference type="Pfam" id="PF01497">
    <property type="entry name" value="Peripla_BP_2"/>
    <property type="match status" value="1"/>
</dbReference>
<evidence type="ECO:0000313" key="3">
    <source>
        <dbReference type="EMBL" id="MBD8109287.1"/>
    </source>
</evidence>
<feature type="chain" id="PRO_5020626632" evidence="1">
    <location>
        <begin position="21"/>
        <end position="371"/>
    </location>
</feature>
<sequence length="371" mass="41286">MRGKWLLLFSILLWPVSGMAQPVTVTDLAGRNVTLNAPATRIILADSRMLLTMSLLHPGDALKGIVAWDDSLKTRAPDMARYFARQYPRLSDIPVFINPYRSTFSVEQAMTLKPDLVVFDIGILAKLRGEGTLALLEKSGIPVIFIDLRHKPLTHTPVSLRLLGTVTGETQNAERFIQRWNQLLTRTQERVAAIPQDQWPDVVFENHAGMSGMNCCAVFGRDSFGEFIPAAGGRNLIADKVPPQGADISPELLIVARPDIYLMSGADWSQRGRTSLAVPLGYDATRATTLPRLQALMQRPMLSVLPVANGHRVMAIYHQFYDSPFNVVALEAMAKLFHPQSFADVDPQADLEALYRDFVGMPYRGLFFIQL</sequence>
<dbReference type="AlphaFoldDB" id="A0A4U3ETG4"/>
<reference evidence="3 6" key="2">
    <citation type="journal article" date="2020" name="FEMS Microbiol. Ecol.">
        <title>Temporal dynamics of bacterial communities during seed development and maturation.</title>
        <authorList>
            <person name="Chesneau G."/>
            <person name="Torres-Cortes G."/>
            <person name="Briand M."/>
            <person name="Darrasse A."/>
            <person name="Preveaux A."/>
            <person name="Marais C."/>
            <person name="Jacques M.A."/>
            <person name="Shade A."/>
            <person name="Barret M."/>
        </authorList>
    </citation>
    <scope>NUCLEOTIDE SEQUENCE [LARGE SCALE GENOMIC DNA]</scope>
    <source>
        <strain evidence="3 6">CFBP13732</strain>
    </source>
</reference>
<comment type="caution">
    <text evidence="4">The sequence shown here is derived from an EMBL/GenBank/DDBJ whole genome shotgun (WGS) entry which is preliminary data.</text>
</comment>
<dbReference type="PANTHER" id="PTHR30535">
    <property type="entry name" value="VITAMIN B12-BINDING PROTEIN"/>
    <property type="match status" value="1"/>
</dbReference>
<keyword evidence="1" id="KW-0732">Signal</keyword>
<dbReference type="EMBL" id="QGAC01000043">
    <property type="protein sequence ID" value="TKJ83056.1"/>
    <property type="molecule type" value="Genomic_DNA"/>
</dbReference>
<reference evidence="4 5" key="1">
    <citation type="journal article" date="2019" name="Sci. Rep.">
        <title>Differences in resource use lead to coexistence of seed-transmitted microbial populations.</title>
        <authorList>
            <person name="Torres-Cortes G."/>
            <person name="Garcia B.J."/>
            <person name="Compant S."/>
            <person name="Rezki S."/>
            <person name="Jones P."/>
            <person name="Preveaux A."/>
            <person name="Briand M."/>
            <person name="Roulet A."/>
            <person name="Bouchez O."/>
            <person name="Jacobson D."/>
            <person name="Barret M."/>
        </authorList>
    </citation>
    <scope>NUCLEOTIDE SEQUENCE [LARGE SCALE GENOMIC DNA]</scope>
    <source>
        <strain evidence="4 5">CFBP13511</strain>
    </source>
</reference>
<evidence type="ECO:0000313" key="4">
    <source>
        <dbReference type="EMBL" id="TKJ83056.1"/>
    </source>
</evidence>
<proteinExistence type="predicted"/>
<dbReference type="Gene3D" id="3.40.50.1980">
    <property type="entry name" value="Nitrogenase molybdenum iron protein domain"/>
    <property type="match status" value="2"/>
</dbReference>
<feature type="signal peptide" evidence="1">
    <location>
        <begin position="1"/>
        <end position="20"/>
    </location>
</feature>
<organism evidence="4 5">
    <name type="scientific">Erwinia persicina</name>
    <dbReference type="NCBI Taxonomy" id="55211"/>
    <lineage>
        <taxon>Bacteria</taxon>
        <taxon>Pseudomonadati</taxon>
        <taxon>Pseudomonadota</taxon>
        <taxon>Gammaproteobacteria</taxon>
        <taxon>Enterobacterales</taxon>
        <taxon>Erwiniaceae</taxon>
        <taxon>Erwinia</taxon>
    </lineage>
</organism>
<name>A0A4U3ETG4_9GAMM</name>
<gene>
    <name evidence="4" type="ORF">EpCFBP13511_23385</name>
    <name evidence="3" type="ORF">IFT93_23260</name>
</gene>
<evidence type="ECO:0000313" key="5">
    <source>
        <dbReference type="Proteomes" id="UP000306393"/>
    </source>
</evidence>
<feature type="domain" description="Fe/B12 periplasmic-binding" evidence="2">
    <location>
        <begin position="41"/>
        <end position="345"/>
    </location>
</feature>
<evidence type="ECO:0000256" key="1">
    <source>
        <dbReference type="SAM" id="SignalP"/>
    </source>
</evidence>
<evidence type="ECO:0000313" key="6">
    <source>
        <dbReference type="Proteomes" id="UP000661012"/>
    </source>
</evidence>
<protein>
    <submittedName>
        <fullName evidence="3">ABC transporter substrate-binding protein</fullName>
    </submittedName>
    <submittedName>
        <fullName evidence="4">Iron transporter</fullName>
    </submittedName>
</protein>
<dbReference type="InterPro" id="IPR002491">
    <property type="entry name" value="ABC_transptr_periplasmic_BD"/>
</dbReference>
<evidence type="ECO:0000259" key="2">
    <source>
        <dbReference type="PROSITE" id="PS50983"/>
    </source>
</evidence>
<accession>A0A4U3ETG4</accession>
<dbReference type="EMBL" id="JACYNN010000041">
    <property type="protein sequence ID" value="MBD8109287.1"/>
    <property type="molecule type" value="Genomic_DNA"/>
</dbReference>
<dbReference type="OrthoDB" id="9775594at2"/>
<keyword evidence="6" id="KW-1185">Reference proteome</keyword>
<dbReference type="RefSeq" id="WP_137270193.1">
    <property type="nucleotide sequence ID" value="NZ_JACYNM010000043.1"/>
</dbReference>